<reference evidence="2 3" key="1">
    <citation type="submission" date="2019-09" db="EMBL/GenBank/DDBJ databases">
        <title>Draft genome of the ectomycorrhizal ascomycete Sphaerosporella brunnea.</title>
        <authorList>
            <consortium name="DOE Joint Genome Institute"/>
            <person name="Benucci G.M."/>
            <person name="Marozzi G."/>
            <person name="Antonielli L."/>
            <person name="Sanchez S."/>
            <person name="Marco P."/>
            <person name="Wang X."/>
            <person name="Falini L.B."/>
            <person name="Barry K."/>
            <person name="Haridas S."/>
            <person name="Lipzen A."/>
            <person name="Labutti K."/>
            <person name="Grigoriev I.V."/>
            <person name="Murat C."/>
            <person name="Martin F."/>
            <person name="Albertini E."/>
            <person name="Donnini D."/>
            <person name="Bonito G."/>
        </authorList>
    </citation>
    <scope>NUCLEOTIDE SEQUENCE [LARGE SCALE GENOMIC DNA]</scope>
    <source>
        <strain evidence="2 3">Sb_GMNB300</strain>
    </source>
</reference>
<evidence type="ECO:0000313" key="2">
    <source>
        <dbReference type="EMBL" id="KAA8896380.1"/>
    </source>
</evidence>
<accession>A0A5J5EMU7</accession>
<keyword evidence="3" id="KW-1185">Reference proteome</keyword>
<dbReference type="Proteomes" id="UP000326924">
    <property type="component" value="Unassembled WGS sequence"/>
</dbReference>
<protein>
    <submittedName>
        <fullName evidence="2">Uncharacterized protein</fullName>
    </submittedName>
</protein>
<evidence type="ECO:0000256" key="1">
    <source>
        <dbReference type="SAM" id="MobiDB-lite"/>
    </source>
</evidence>
<evidence type="ECO:0000313" key="3">
    <source>
        <dbReference type="Proteomes" id="UP000326924"/>
    </source>
</evidence>
<dbReference type="AlphaFoldDB" id="A0A5J5EMU7"/>
<name>A0A5J5EMU7_9PEZI</name>
<proteinExistence type="predicted"/>
<organism evidence="2 3">
    <name type="scientific">Sphaerosporella brunnea</name>
    <dbReference type="NCBI Taxonomy" id="1250544"/>
    <lineage>
        <taxon>Eukaryota</taxon>
        <taxon>Fungi</taxon>
        <taxon>Dikarya</taxon>
        <taxon>Ascomycota</taxon>
        <taxon>Pezizomycotina</taxon>
        <taxon>Pezizomycetes</taxon>
        <taxon>Pezizales</taxon>
        <taxon>Pyronemataceae</taxon>
        <taxon>Sphaerosporella</taxon>
    </lineage>
</organism>
<gene>
    <name evidence="2" type="ORF">FN846DRAFT_921673</name>
</gene>
<comment type="caution">
    <text evidence="2">The sequence shown here is derived from an EMBL/GenBank/DDBJ whole genome shotgun (WGS) entry which is preliminary data.</text>
</comment>
<dbReference type="EMBL" id="VXIS01000213">
    <property type="protein sequence ID" value="KAA8896380.1"/>
    <property type="molecule type" value="Genomic_DNA"/>
</dbReference>
<sequence>MEPGFPHPMTERSIIAIRESSEPKITSARIIAQFESSVFAAKMLEAALRCDLDAFEVRLKEAVVYVTTASLALLVGPHNRNQSWKSGPAGNTKRGSQPAGNTDDKWGSQPAGSPYGAGNTKRGSQPAGNTDDKRGSQPAGNTDDKWGSQPAGNTDDNQLAVLMAPLANALLHSSAVVLLDLSFSHNVTSDKDVAEQLMSRMAGEHAGLDFGEPSFATMIAYMGFLQVTKDVTNDAVQLHAMALTEHVFGRFKTPMKHRLPRKRKTHRYFHE</sequence>
<feature type="region of interest" description="Disordered" evidence="1">
    <location>
        <begin position="78"/>
        <end position="153"/>
    </location>
</feature>
<dbReference type="InParanoid" id="A0A5J5EMU7"/>